<reference evidence="2 3" key="1">
    <citation type="submission" date="2021-05" db="EMBL/GenBank/DDBJ databases">
        <title>Novel Bacillus species.</title>
        <authorList>
            <person name="Liu G."/>
        </authorList>
    </citation>
    <scope>NUCLEOTIDE SEQUENCE [LARGE SCALE GENOMIC DNA]</scope>
    <source>
        <strain evidence="2 3">FJAT-49732</strain>
    </source>
</reference>
<protein>
    <submittedName>
        <fullName evidence="2">CPBP family intramembrane metalloprotease</fullName>
        <ecNumber evidence="2">3.4.24.-</ecNumber>
    </submittedName>
</protein>
<dbReference type="EC" id="3.4.24.-" evidence="2"/>
<dbReference type="EMBL" id="JAGYPJ010000001">
    <property type="protein sequence ID" value="MBS4201170.1"/>
    <property type="molecule type" value="Genomic_DNA"/>
</dbReference>
<dbReference type="InterPro" id="IPR003675">
    <property type="entry name" value="Rce1/LyrA-like_dom"/>
</dbReference>
<evidence type="ECO:0000259" key="1">
    <source>
        <dbReference type="Pfam" id="PF02517"/>
    </source>
</evidence>
<accession>A0A942YMY3</accession>
<feature type="domain" description="CAAX prenyl protease 2/Lysostaphin resistance protein A-like" evidence="1">
    <location>
        <begin position="11"/>
        <end position="57"/>
    </location>
</feature>
<gene>
    <name evidence="2" type="ORF">KHA93_16140</name>
</gene>
<organism evidence="2 3">
    <name type="scientific">Lederbergia citrisecunda</name>
    <dbReference type="NCBI Taxonomy" id="2833583"/>
    <lineage>
        <taxon>Bacteria</taxon>
        <taxon>Bacillati</taxon>
        <taxon>Bacillota</taxon>
        <taxon>Bacilli</taxon>
        <taxon>Bacillales</taxon>
        <taxon>Bacillaceae</taxon>
        <taxon>Lederbergia</taxon>
    </lineage>
</organism>
<dbReference type="Proteomes" id="UP000682713">
    <property type="component" value="Unassembled WGS sequence"/>
</dbReference>
<keyword evidence="2" id="KW-0378">Hydrolase</keyword>
<dbReference type="GO" id="GO:0080120">
    <property type="term" value="P:CAAX-box protein maturation"/>
    <property type="evidence" value="ECO:0007669"/>
    <property type="project" value="UniProtKB-ARBA"/>
</dbReference>
<comment type="caution">
    <text evidence="2">The sequence shown here is derived from an EMBL/GenBank/DDBJ whole genome shotgun (WGS) entry which is preliminary data.</text>
</comment>
<keyword evidence="2" id="KW-0482">Metalloprotease</keyword>
<dbReference type="AlphaFoldDB" id="A0A942YMY3"/>
<dbReference type="GO" id="GO:0004175">
    <property type="term" value="F:endopeptidase activity"/>
    <property type="evidence" value="ECO:0007669"/>
    <property type="project" value="UniProtKB-ARBA"/>
</dbReference>
<evidence type="ECO:0000313" key="2">
    <source>
        <dbReference type="EMBL" id="MBS4201170.1"/>
    </source>
</evidence>
<sequence>MTIGLPNANRIFNFLFALIYPWFEEGYLRGLILNAGSTLPFWVNNNIYSTLFFVLSHPLL</sequence>
<proteinExistence type="predicted"/>
<dbReference type="Pfam" id="PF02517">
    <property type="entry name" value="Rce1-like"/>
    <property type="match status" value="1"/>
</dbReference>
<dbReference type="GO" id="GO:0008237">
    <property type="term" value="F:metallopeptidase activity"/>
    <property type="evidence" value="ECO:0007669"/>
    <property type="project" value="UniProtKB-KW"/>
</dbReference>
<evidence type="ECO:0000313" key="3">
    <source>
        <dbReference type="Proteomes" id="UP000682713"/>
    </source>
</evidence>
<keyword evidence="3" id="KW-1185">Reference proteome</keyword>
<name>A0A942YMY3_9BACI</name>
<keyword evidence="2" id="KW-0645">Protease</keyword>